<reference evidence="11" key="1">
    <citation type="submission" date="2021-04" db="EMBL/GenBank/DDBJ databases">
        <authorList>
            <person name="Hartkoorn R.C."/>
            <person name="Beaudoing E."/>
            <person name="Hot D."/>
        </authorList>
    </citation>
    <scope>NUCLEOTIDE SEQUENCE</scope>
    <source>
        <strain evidence="11">NRRL B-16292</strain>
    </source>
</reference>
<comment type="function">
    <text evidence="10">CRISPR (clustered regularly interspaced short palindromic repeat), is an adaptive immune system that provides protection against mobile genetic elements (viruses, transposable elements and conjugative plasmids). CRISPR clusters contain spacers, sequences complementary to antecedent mobile elements, and target invading nucleic acids. CRISPR clusters are transcribed and processed into CRISPR RNA (crRNA). Acts as a dsDNA endonuclease. Involved in the integration of spacer DNA into the CRISPR cassette.</text>
</comment>
<dbReference type="Gene3D" id="3.100.10.20">
    <property type="entry name" value="CRISPR-associated endonuclease Cas1, N-terminal domain"/>
    <property type="match status" value="1"/>
</dbReference>
<evidence type="ECO:0000256" key="2">
    <source>
        <dbReference type="ARBA" id="ARBA00022723"/>
    </source>
</evidence>
<evidence type="ECO:0000256" key="5">
    <source>
        <dbReference type="ARBA" id="ARBA00022842"/>
    </source>
</evidence>
<dbReference type="HAMAP" id="MF_01470">
    <property type="entry name" value="Cas1"/>
    <property type="match status" value="1"/>
</dbReference>
<dbReference type="NCBIfam" id="TIGR00287">
    <property type="entry name" value="cas1"/>
    <property type="match status" value="1"/>
</dbReference>
<dbReference type="InterPro" id="IPR019856">
    <property type="entry name" value="CRISPR-assoc_Cas1_DVULG"/>
</dbReference>
<evidence type="ECO:0000256" key="7">
    <source>
        <dbReference type="ARBA" id="ARBA00023125"/>
    </source>
</evidence>
<dbReference type="Proteomes" id="UP001059617">
    <property type="component" value="Chromosome"/>
</dbReference>
<accession>A0ABY5WB77</accession>
<keyword evidence="7 10" id="KW-0238">DNA-binding</keyword>
<dbReference type="InterPro" id="IPR042211">
    <property type="entry name" value="CRISPR-assoc_Cas1_N"/>
</dbReference>
<dbReference type="Gene3D" id="1.20.120.920">
    <property type="entry name" value="CRISPR-associated endonuclease Cas1, C-terminal domain"/>
    <property type="match status" value="1"/>
</dbReference>
<evidence type="ECO:0000256" key="3">
    <source>
        <dbReference type="ARBA" id="ARBA00022759"/>
    </source>
</evidence>
<dbReference type="GO" id="GO:0004519">
    <property type="term" value="F:endonuclease activity"/>
    <property type="evidence" value="ECO:0007669"/>
    <property type="project" value="UniProtKB-KW"/>
</dbReference>
<keyword evidence="4 10" id="KW-0378">Hydrolase</keyword>
<evidence type="ECO:0000256" key="1">
    <source>
        <dbReference type="ARBA" id="ARBA00022722"/>
    </source>
</evidence>
<comment type="cofactor">
    <cofactor evidence="10">
        <name>Mg(2+)</name>
        <dbReference type="ChEBI" id="CHEBI:18420"/>
    </cofactor>
    <cofactor evidence="10">
        <name>Mn(2+)</name>
        <dbReference type="ChEBI" id="CHEBI:29035"/>
    </cofactor>
</comment>
<name>A0ABY5WB77_9ACTN</name>
<comment type="similarity">
    <text evidence="10">Belongs to the CRISPR-associated endonuclease Cas1 family.</text>
</comment>
<dbReference type="InterPro" id="IPR050646">
    <property type="entry name" value="Cas1"/>
</dbReference>
<reference evidence="11" key="2">
    <citation type="submission" date="2022-09" db="EMBL/GenBank/DDBJ databases">
        <title>Biosynthetic gene clusters of Dactylosporangioum fulvum.</title>
        <authorList>
            <person name="Caradec T."/>
        </authorList>
    </citation>
    <scope>NUCLEOTIDE SEQUENCE</scope>
    <source>
        <strain evidence="11">NRRL B-16292</strain>
    </source>
</reference>
<dbReference type="EC" id="3.1.-.-" evidence="10"/>
<evidence type="ECO:0000256" key="6">
    <source>
        <dbReference type="ARBA" id="ARBA00023118"/>
    </source>
</evidence>
<keyword evidence="1 10" id="KW-0540">Nuclease</keyword>
<organism evidence="11 12">
    <name type="scientific">Dactylosporangium fulvum</name>
    <dbReference type="NCBI Taxonomy" id="53359"/>
    <lineage>
        <taxon>Bacteria</taxon>
        <taxon>Bacillati</taxon>
        <taxon>Actinomycetota</taxon>
        <taxon>Actinomycetes</taxon>
        <taxon>Micromonosporales</taxon>
        <taxon>Micromonosporaceae</taxon>
        <taxon>Dactylosporangium</taxon>
    </lineage>
</organism>
<protein>
    <recommendedName>
        <fullName evidence="10">CRISPR-associated endonuclease Cas1</fullName>
        <ecNumber evidence="10">3.1.-.-</ecNumber>
    </recommendedName>
</protein>
<keyword evidence="5 10" id="KW-0460">Magnesium</keyword>
<keyword evidence="8 10" id="KW-0464">Manganese</keyword>
<dbReference type="PANTHER" id="PTHR34353:SF2">
    <property type="entry name" value="CRISPR-ASSOCIATED ENDONUCLEASE CAS1 1"/>
    <property type="match status" value="1"/>
</dbReference>
<dbReference type="PANTHER" id="PTHR34353">
    <property type="entry name" value="CRISPR-ASSOCIATED ENDONUCLEASE CAS1 1"/>
    <property type="match status" value="1"/>
</dbReference>
<dbReference type="InterPro" id="IPR002729">
    <property type="entry name" value="CRISPR-assoc_Cas1"/>
</dbReference>
<evidence type="ECO:0000256" key="10">
    <source>
        <dbReference type="HAMAP-Rule" id="MF_01470"/>
    </source>
</evidence>
<proteinExistence type="inferred from homology"/>
<evidence type="ECO:0000256" key="8">
    <source>
        <dbReference type="ARBA" id="ARBA00023211"/>
    </source>
</evidence>
<keyword evidence="2 10" id="KW-0479">Metal-binding</keyword>
<dbReference type="RefSeq" id="WP_259866022.1">
    <property type="nucleotide sequence ID" value="NZ_BAAAST010000003.1"/>
</dbReference>
<keyword evidence="6 10" id="KW-0051">Antiviral defense</keyword>
<dbReference type="Pfam" id="PF01867">
    <property type="entry name" value="Cas_Cas1"/>
    <property type="match status" value="1"/>
</dbReference>
<gene>
    <name evidence="11" type="primary">cas1c</name>
    <name evidence="10" type="synonym">cas1</name>
    <name evidence="11" type="ORF">Dfulv_21360</name>
</gene>
<evidence type="ECO:0000313" key="12">
    <source>
        <dbReference type="Proteomes" id="UP001059617"/>
    </source>
</evidence>
<feature type="binding site" evidence="10">
    <location>
        <position position="249"/>
    </location>
    <ligand>
        <name>Mn(2+)</name>
        <dbReference type="ChEBI" id="CHEBI:29035"/>
    </ligand>
</feature>
<evidence type="ECO:0000256" key="9">
    <source>
        <dbReference type="ARBA" id="ARBA00038592"/>
    </source>
</evidence>
<keyword evidence="12" id="KW-1185">Reference proteome</keyword>
<comment type="subunit">
    <text evidence="9 10">Homodimer, forms a heterotetramer with a Cas2 homodimer.</text>
</comment>
<feature type="binding site" evidence="10">
    <location>
        <position position="166"/>
    </location>
    <ligand>
        <name>Mn(2+)</name>
        <dbReference type="ChEBI" id="CHEBI:29035"/>
    </ligand>
</feature>
<sequence length="343" mass="38297">MPELIKNTLYVMTPGSSIHLDTDAVRVYHPDNGAKRLPLVRIDHVVAFGGVTVTDDFLHRCAADQRSVTWLSGNGRFRARVIGPQSGNPLLRVAQHDALRDNRRRLDIARTFVAGKLHNTRQVLLRAAADAKGTRQQTLRTVAHAITQDLTGLPTTDNINVVLGIEGQAAKRYVSTWRHLLAEHAQVTAPTHRISRPPTDPVNAALSFGYGMLRIAVHGALEHVGLDPYIGYLHGIRPGKPALALDLMEEMRQLLVDRMVFTAFNRRQLLPQHFAHHPGGACELNDDGRRTYLTLWSEARSRPWPHRQLGRDLPAAVLPLIQARLLARHLRGDTPHYSPWNPA</sequence>
<evidence type="ECO:0000256" key="4">
    <source>
        <dbReference type="ARBA" id="ARBA00022801"/>
    </source>
</evidence>
<dbReference type="InterPro" id="IPR042206">
    <property type="entry name" value="CRISPR-assoc_Cas1_C"/>
</dbReference>
<evidence type="ECO:0000313" key="11">
    <source>
        <dbReference type="EMBL" id="UWP86645.1"/>
    </source>
</evidence>
<dbReference type="EMBL" id="CP073720">
    <property type="protein sequence ID" value="UWP86645.1"/>
    <property type="molecule type" value="Genomic_DNA"/>
</dbReference>
<keyword evidence="3 10" id="KW-0255">Endonuclease</keyword>
<feature type="binding site" evidence="10">
    <location>
        <position position="234"/>
    </location>
    <ligand>
        <name>Mn(2+)</name>
        <dbReference type="ChEBI" id="CHEBI:29035"/>
    </ligand>
</feature>
<dbReference type="NCBIfam" id="TIGR03640">
    <property type="entry name" value="cas1_DVULG"/>
    <property type="match status" value="1"/>
</dbReference>